<dbReference type="PROSITE" id="PS51340">
    <property type="entry name" value="MOSC"/>
    <property type="match status" value="1"/>
</dbReference>
<feature type="compositionally biased region" description="Polar residues" evidence="1">
    <location>
        <begin position="9"/>
        <end position="23"/>
    </location>
</feature>
<comment type="caution">
    <text evidence="3">The sequence shown here is derived from an EMBL/GenBank/DDBJ whole genome shotgun (WGS) entry which is preliminary data.</text>
</comment>
<gene>
    <name evidence="3" type="ORF">BN11_480018</name>
</gene>
<proteinExistence type="predicted"/>
<dbReference type="Pfam" id="PF03473">
    <property type="entry name" value="MOSC"/>
    <property type="match status" value="1"/>
</dbReference>
<sequence length="211" mass="22424">MTARIHSVNIGSPTVSNTRSRQPTGIVKAPTDRIDVRAPGPVKGHSGVVGDFIGSAKHHGGDGQAVYAVAREELDWWGAELGRELPDGMFGENLTTAGRDVDGALVDEVWRIGTAVLQVTGPRIPCSTFAGRMQEKQWVKRFAARGHTGAYLAVLQAGSISVGDAVEILERPRHGITVPVSFRAAMGDSDAKERFRASAAGSPGLRDYILA</sequence>
<dbReference type="GO" id="GO:0030170">
    <property type="term" value="F:pyridoxal phosphate binding"/>
    <property type="evidence" value="ECO:0007669"/>
    <property type="project" value="InterPro"/>
</dbReference>
<dbReference type="InterPro" id="IPR005302">
    <property type="entry name" value="MoCF_Sase_C"/>
</dbReference>
<dbReference type="InterPro" id="IPR011037">
    <property type="entry name" value="Pyrv_Knase-like_insert_dom_sf"/>
</dbReference>
<dbReference type="Proteomes" id="UP000035763">
    <property type="component" value="Unassembled WGS sequence"/>
</dbReference>
<dbReference type="Gene3D" id="2.40.33.20">
    <property type="entry name" value="PK beta-barrel domain-like"/>
    <property type="match status" value="1"/>
</dbReference>
<accession>W6JZY1</accession>
<dbReference type="PANTHER" id="PTHR30212:SF2">
    <property type="entry name" value="PROTEIN YIIM"/>
    <property type="match status" value="1"/>
</dbReference>
<protein>
    <recommendedName>
        <fullName evidence="2">MOSC domain-containing protein</fullName>
    </recommendedName>
</protein>
<dbReference type="InterPro" id="IPR052353">
    <property type="entry name" value="Benzoxazolinone_Detox_Enz"/>
</dbReference>
<keyword evidence="4" id="KW-1185">Reference proteome</keyword>
<dbReference type="STRING" id="1193182.BN11_480018"/>
<dbReference type="GO" id="GO:0003824">
    <property type="term" value="F:catalytic activity"/>
    <property type="evidence" value="ECO:0007669"/>
    <property type="project" value="InterPro"/>
</dbReference>
<dbReference type="AlphaFoldDB" id="W6JZY1"/>
<feature type="domain" description="MOSC" evidence="2">
    <location>
        <begin position="34"/>
        <end position="169"/>
    </location>
</feature>
<feature type="region of interest" description="Disordered" evidence="1">
    <location>
        <begin position="1"/>
        <end position="25"/>
    </location>
</feature>
<dbReference type="PANTHER" id="PTHR30212">
    <property type="entry name" value="PROTEIN YIIM"/>
    <property type="match status" value="1"/>
</dbReference>
<name>W6JZY1_9MICO</name>
<dbReference type="RefSeq" id="WP_048695238.1">
    <property type="nucleotide sequence ID" value="NZ_HG764815.1"/>
</dbReference>
<dbReference type="SUPFAM" id="SSF50800">
    <property type="entry name" value="PK beta-barrel domain-like"/>
    <property type="match status" value="1"/>
</dbReference>
<evidence type="ECO:0000259" key="2">
    <source>
        <dbReference type="PROSITE" id="PS51340"/>
    </source>
</evidence>
<evidence type="ECO:0000313" key="3">
    <source>
        <dbReference type="EMBL" id="CCH74782.1"/>
    </source>
</evidence>
<dbReference type="EMBL" id="CAJA01000423">
    <property type="protein sequence ID" value="CCH74782.1"/>
    <property type="molecule type" value="Genomic_DNA"/>
</dbReference>
<evidence type="ECO:0000313" key="4">
    <source>
        <dbReference type="Proteomes" id="UP000035763"/>
    </source>
</evidence>
<evidence type="ECO:0000256" key="1">
    <source>
        <dbReference type="SAM" id="MobiDB-lite"/>
    </source>
</evidence>
<dbReference type="GO" id="GO:0030151">
    <property type="term" value="F:molybdenum ion binding"/>
    <property type="evidence" value="ECO:0007669"/>
    <property type="project" value="InterPro"/>
</dbReference>
<reference evidence="3 4" key="1">
    <citation type="journal article" date="2013" name="ISME J.">
        <title>A metabolic model for members of the genus Tetrasphaera involved in enhanced biological phosphorus removal.</title>
        <authorList>
            <person name="Kristiansen R."/>
            <person name="Nguyen H.T.T."/>
            <person name="Saunders A.M."/>
            <person name="Nielsen J.L."/>
            <person name="Wimmer R."/>
            <person name="Le V.Q."/>
            <person name="McIlroy S.J."/>
            <person name="Petrovski S."/>
            <person name="Seviour R.J."/>
            <person name="Calteau A."/>
            <person name="Nielsen K.L."/>
            <person name="Nielsen P.H."/>
        </authorList>
    </citation>
    <scope>NUCLEOTIDE SEQUENCE [LARGE SCALE GENOMIC DNA]</scope>
    <source>
        <strain evidence="3 4">Ben110</strain>
    </source>
</reference>
<organism evidence="3 4">
    <name type="scientific">Nostocoides australiense Ben110</name>
    <dbReference type="NCBI Taxonomy" id="1193182"/>
    <lineage>
        <taxon>Bacteria</taxon>
        <taxon>Bacillati</taxon>
        <taxon>Actinomycetota</taxon>
        <taxon>Actinomycetes</taxon>
        <taxon>Micrococcales</taxon>
        <taxon>Intrasporangiaceae</taxon>
        <taxon>Nostocoides</taxon>
    </lineage>
</organism>